<feature type="domain" description="3-hydroxyacyl-CoA dehydrogenase NAD binding" evidence="13">
    <location>
        <begin position="10"/>
        <end position="189"/>
    </location>
</feature>
<dbReference type="PANTHER" id="PTHR48075">
    <property type="entry name" value="3-HYDROXYACYL-COA DEHYDROGENASE FAMILY PROTEIN"/>
    <property type="match status" value="1"/>
</dbReference>
<dbReference type="GO" id="GO:0070403">
    <property type="term" value="F:NAD+ binding"/>
    <property type="evidence" value="ECO:0007669"/>
    <property type="project" value="InterPro"/>
</dbReference>
<keyword evidence="6" id="KW-0597">Phosphoprotein</keyword>
<dbReference type="PANTHER" id="PTHR48075:SF1">
    <property type="entry name" value="LAMBDA-CRYSTALLIN HOMOLOG"/>
    <property type="match status" value="1"/>
</dbReference>
<name>G9YGT7_9FIRM</name>
<dbReference type="InterPro" id="IPR006176">
    <property type="entry name" value="3-OHacyl-CoA_DH_NAD-bd"/>
</dbReference>
<dbReference type="PROSITE" id="PS00067">
    <property type="entry name" value="3HCDH"/>
    <property type="match status" value="1"/>
</dbReference>
<dbReference type="EC" id="1.1.1.45" evidence="9"/>
<dbReference type="UniPathway" id="UPA00863"/>
<feature type="site" description="Important for catalytic activity" evidence="11">
    <location>
        <position position="145"/>
    </location>
</feature>
<dbReference type="eggNOG" id="COG1250">
    <property type="taxonomic scope" value="Bacteria"/>
</dbReference>
<proteinExistence type="inferred from homology"/>
<comment type="subcellular location">
    <subcellularLocation>
        <location evidence="1">Cytoplasm</location>
    </subcellularLocation>
</comment>
<keyword evidence="5" id="KW-0963">Cytoplasm</keyword>
<feature type="domain" description="3-hydroxyacyl-CoA dehydrogenase C-terminal" evidence="12">
    <location>
        <begin position="192"/>
        <end position="289"/>
    </location>
</feature>
<dbReference type="PATRIC" id="fig|861450.3.peg.809"/>
<evidence type="ECO:0000256" key="8">
    <source>
        <dbReference type="ARBA" id="ARBA00023027"/>
    </source>
</evidence>
<dbReference type="HOGENOM" id="CLU_009834_2_0_9"/>
<comment type="pathway">
    <text evidence="2">Lipid metabolism; butanoate metabolism.</text>
</comment>
<evidence type="ECO:0000256" key="5">
    <source>
        <dbReference type="ARBA" id="ARBA00022490"/>
    </source>
</evidence>
<evidence type="ECO:0000313" key="15">
    <source>
        <dbReference type="Proteomes" id="UP000005481"/>
    </source>
</evidence>
<dbReference type="PIRSF" id="PIRSF000105">
    <property type="entry name" value="HCDH"/>
    <property type="match status" value="1"/>
</dbReference>
<comment type="subunit">
    <text evidence="4">Homodimer.</text>
</comment>
<dbReference type="EMBL" id="AGCJ01000030">
    <property type="protein sequence ID" value="EHM41635.1"/>
    <property type="molecule type" value="Genomic_DNA"/>
</dbReference>
<evidence type="ECO:0000256" key="9">
    <source>
        <dbReference type="ARBA" id="ARBA00038962"/>
    </source>
</evidence>
<dbReference type="InterPro" id="IPR036291">
    <property type="entry name" value="NAD(P)-bd_dom_sf"/>
</dbReference>
<keyword evidence="7" id="KW-0560">Oxidoreductase</keyword>
<dbReference type="AlphaFoldDB" id="G9YGT7"/>
<dbReference type="InterPro" id="IPR006108">
    <property type="entry name" value="3HC_DH_C"/>
</dbReference>
<dbReference type="Gene3D" id="1.10.1040.10">
    <property type="entry name" value="N-(1-d-carboxylethyl)-l-norvaline Dehydrogenase, domain 2"/>
    <property type="match status" value="1"/>
</dbReference>
<reference evidence="14 15" key="1">
    <citation type="submission" date="2011-08" db="EMBL/GenBank/DDBJ databases">
        <authorList>
            <person name="Weinstock G."/>
            <person name="Sodergren E."/>
            <person name="Clifton S."/>
            <person name="Fulton L."/>
            <person name="Fulton B."/>
            <person name="Courtney L."/>
            <person name="Fronick C."/>
            <person name="Harrison M."/>
            <person name="Strong C."/>
            <person name="Farmer C."/>
            <person name="Delahaunty K."/>
            <person name="Markovic C."/>
            <person name="Hall O."/>
            <person name="Minx P."/>
            <person name="Tomlinson C."/>
            <person name="Mitreva M."/>
            <person name="Hou S."/>
            <person name="Chen J."/>
            <person name="Wollam A."/>
            <person name="Pepin K.H."/>
            <person name="Johnson M."/>
            <person name="Bhonagiri V."/>
            <person name="Zhang X."/>
            <person name="Suruliraj S."/>
            <person name="Warren W."/>
            <person name="Chinwalla A."/>
            <person name="Mardis E.R."/>
            <person name="Wilson R.K."/>
        </authorList>
    </citation>
    <scope>NUCLEOTIDE SEQUENCE [LARGE SCALE GENOMIC DNA]</scope>
    <source>
        <strain evidence="14 15">F0357</strain>
    </source>
</reference>
<accession>G9YGT7</accession>
<evidence type="ECO:0000256" key="7">
    <source>
        <dbReference type="ARBA" id="ARBA00023002"/>
    </source>
</evidence>
<evidence type="ECO:0000256" key="11">
    <source>
        <dbReference type="PIRSR" id="PIRSR000105-1"/>
    </source>
</evidence>
<evidence type="ECO:0000256" key="2">
    <source>
        <dbReference type="ARBA" id="ARBA00005086"/>
    </source>
</evidence>
<dbReference type="Proteomes" id="UP000005481">
    <property type="component" value="Unassembled WGS sequence"/>
</dbReference>
<organism evidence="14 15">
    <name type="scientific">Anaeroglobus geminatus F0357</name>
    <dbReference type="NCBI Taxonomy" id="861450"/>
    <lineage>
        <taxon>Bacteria</taxon>
        <taxon>Bacillati</taxon>
        <taxon>Bacillota</taxon>
        <taxon>Negativicutes</taxon>
        <taxon>Veillonellales</taxon>
        <taxon>Veillonellaceae</taxon>
        <taxon>Anaeroglobus</taxon>
    </lineage>
</organism>
<dbReference type="GO" id="GO:0005737">
    <property type="term" value="C:cytoplasm"/>
    <property type="evidence" value="ECO:0007669"/>
    <property type="project" value="UniProtKB-SubCell"/>
</dbReference>
<comment type="similarity">
    <text evidence="3">Belongs to the 3-hydroxyacyl-CoA dehydrogenase family.</text>
</comment>
<dbReference type="Pfam" id="PF00725">
    <property type="entry name" value="3HCDH"/>
    <property type="match status" value="1"/>
</dbReference>
<dbReference type="SUPFAM" id="SSF51735">
    <property type="entry name" value="NAD(P)-binding Rossmann-fold domains"/>
    <property type="match status" value="1"/>
</dbReference>
<dbReference type="STRING" id="861450.HMPREF0080_00857"/>
<keyword evidence="8" id="KW-0520">NAD</keyword>
<evidence type="ECO:0000259" key="13">
    <source>
        <dbReference type="Pfam" id="PF02737"/>
    </source>
</evidence>
<dbReference type="InterPro" id="IPR022694">
    <property type="entry name" value="3-OHacyl-CoA_DH"/>
</dbReference>
<protein>
    <recommendedName>
        <fullName evidence="10">L-gulonate 3-dehydrogenase</fullName>
        <ecNumber evidence="9">1.1.1.45</ecNumber>
    </recommendedName>
    <alternativeName>
        <fullName evidence="10">L-gulonate 3-dehydrogenase</fullName>
    </alternativeName>
</protein>
<evidence type="ECO:0000256" key="4">
    <source>
        <dbReference type="ARBA" id="ARBA00011738"/>
    </source>
</evidence>
<dbReference type="GO" id="GO:0019605">
    <property type="term" value="P:butyrate metabolic process"/>
    <property type="evidence" value="ECO:0007669"/>
    <property type="project" value="UniProtKB-UniPathway"/>
</dbReference>
<evidence type="ECO:0000256" key="6">
    <source>
        <dbReference type="ARBA" id="ARBA00022553"/>
    </source>
</evidence>
<gene>
    <name evidence="14" type="ORF">HMPREF0080_00857</name>
</gene>
<dbReference type="InterPro" id="IPR013328">
    <property type="entry name" value="6PGD_dom2"/>
</dbReference>
<dbReference type="Pfam" id="PF02737">
    <property type="entry name" value="3HCDH_N"/>
    <property type="match status" value="1"/>
</dbReference>
<dbReference type="Gene3D" id="3.40.50.720">
    <property type="entry name" value="NAD(P)-binding Rossmann-like Domain"/>
    <property type="match status" value="1"/>
</dbReference>
<sequence length="325" mass="35225">MKQVDQIRTICNLGCGTMGFSTAVVFAGAGYEVRMFGRRTASIERAMTNIKAALAGLTDNGLLSQAEAENLRGRIRGVTTIEEAATGADFVIESVAEDISVKQSVYAETEKYIDDDVIIATDSSGLSPTELSACMNLPGRFIVAHFWNPPHLLPLVEIVPGEKTAAEVVSLTKELMERIGKKPVTLLKEAPGFIGNRLQLALLREALHCVREGIATAGDVDAVCKYSLGRRLGVTGPIESADLGGLDIFYNISAYLYKELDDTKSGSEIMRKCVNEGRLGAKTGEGIFSWTEEKKRMLMKKREDVLIEWLKKDGTAAGNPCTTGI</sequence>
<evidence type="ECO:0000256" key="10">
    <source>
        <dbReference type="ARBA" id="ARBA00042709"/>
    </source>
</evidence>
<dbReference type="SUPFAM" id="SSF48179">
    <property type="entry name" value="6-phosphogluconate dehydrogenase C-terminal domain-like"/>
    <property type="match status" value="1"/>
</dbReference>
<dbReference type="OrthoDB" id="9815331at2"/>
<dbReference type="InterPro" id="IPR006180">
    <property type="entry name" value="3-OHacyl-CoA_DH_CS"/>
</dbReference>
<dbReference type="RefSeq" id="WP_006789843.1">
    <property type="nucleotide sequence ID" value="NZ_JH417580.1"/>
</dbReference>
<evidence type="ECO:0000259" key="12">
    <source>
        <dbReference type="Pfam" id="PF00725"/>
    </source>
</evidence>
<dbReference type="GO" id="GO:0050104">
    <property type="term" value="F:L-gulonate 3-dehydrogenase activity"/>
    <property type="evidence" value="ECO:0007669"/>
    <property type="project" value="UniProtKB-EC"/>
</dbReference>
<dbReference type="InterPro" id="IPR008927">
    <property type="entry name" value="6-PGluconate_DH-like_C_sf"/>
</dbReference>
<comment type="caution">
    <text evidence="14">The sequence shown here is derived from an EMBL/GenBank/DDBJ whole genome shotgun (WGS) entry which is preliminary data.</text>
</comment>
<keyword evidence="15" id="KW-1185">Reference proteome</keyword>
<evidence type="ECO:0000256" key="3">
    <source>
        <dbReference type="ARBA" id="ARBA00009463"/>
    </source>
</evidence>
<evidence type="ECO:0000313" key="14">
    <source>
        <dbReference type="EMBL" id="EHM41635.1"/>
    </source>
</evidence>
<evidence type="ECO:0000256" key="1">
    <source>
        <dbReference type="ARBA" id="ARBA00004496"/>
    </source>
</evidence>